<dbReference type="Gene3D" id="1.10.10.60">
    <property type="entry name" value="Homeodomain-like"/>
    <property type="match status" value="1"/>
</dbReference>
<name>A0AAU8GRW0_9VIRU</name>
<organism evidence="1">
    <name type="scientific">Mammaliicoccus phage MSShimriz1</name>
    <dbReference type="NCBI Taxonomy" id="3230127"/>
    <lineage>
        <taxon>Viruses</taxon>
    </lineage>
</organism>
<dbReference type="EMBL" id="PP931174">
    <property type="protein sequence ID" value="XCH45032.1"/>
    <property type="molecule type" value="Genomic_DNA"/>
</dbReference>
<evidence type="ECO:0000313" key="1">
    <source>
        <dbReference type="EMBL" id="XCH45032.1"/>
    </source>
</evidence>
<sequence>MKTGYKYQVGEVVNETLRIVSQTILIVGTKRKVNRKAYEVQSLVYLDAPTYTVLESKLSNGFQDSYKAGRKVYEGNSIYSVKHIRPYLIDVEESKTVSKGNSRRKIECMCPDCGYKKNIAPYTLAKHGIMCPICSKGTSYPELFMMAYLEVKGIKYEYQKVFKDLSNRRFDFYLPEENIVIEIHGLQHYENSTNWNSYYKTRKSDKEKYDYCIKNNIKYVDIDARESSYKFIKNNINRSVLPSIVSKEKKVIIEYISSNKKYPVKEIINLYQKGFSSIEIGERYNLHYSTIVRILKKSNIILRGAKVKNKPSSKRIPVKCLNTGDIFSHAGDARAKYNLPPKSKIHECCKGKRKSAGKHPITGVPLQWEYVDQ</sequence>
<accession>A0AAU8GRW0</accession>
<keyword evidence="1" id="KW-0378">Hydrolase</keyword>
<dbReference type="Gene3D" id="3.40.960.10">
    <property type="entry name" value="VSR Endonuclease"/>
    <property type="match status" value="1"/>
</dbReference>
<proteinExistence type="predicted"/>
<keyword evidence="1" id="KW-0540">Nuclease</keyword>
<reference evidence="1" key="1">
    <citation type="submission" date="2024-06" db="EMBL/GenBank/DDBJ databases">
        <authorList>
            <person name="Ashkenazi R."/>
            <person name="Lipszyc R.R."/>
            <person name="Braunstein R."/>
            <person name="Yerushalmy O."/>
            <person name="Alkalay-Oren S."/>
            <person name="Coppenhagn-Glazer S."/>
            <person name="Hazan R."/>
        </authorList>
    </citation>
    <scope>NUCLEOTIDE SEQUENCE</scope>
</reference>
<dbReference type="GO" id="GO:0004519">
    <property type="term" value="F:endonuclease activity"/>
    <property type="evidence" value="ECO:0007669"/>
    <property type="project" value="UniProtKB-KW"/>
</dbReference>
<keyword evidence="1" id="KW-0255">Endonuclease</keyword>
<protein>
    <submittedName>
        <fullName evidence="1">Homing endonuclease</fullName>
    </submittedName>
</protein>